<dbReference type="STRING" id="415015.SAMN05660462_02198"/>
<dbReference type="EMBL" id="FNQE01000024">
    <property type="protein sequence ID" value="SDZ20110.1"/>
    <property type="molecule type" value="Genomic_DNA"/>
</dbReference>
<protein>
    <recommendedName>
        <fullName evidence="1">DUF4342 domain-containing protein</fullName>
    </recommendedName>
</protein>
<feature type="domain" description="DUF4342" evidence="1">
    <location>
        <begin position="45"/>
        <end position="120"/>
    </location>
</feature>
<evidence type="ECO:0000259" key="1">
    <source>
        <dbReference type="Pfam" id="PF14242"/>
    </source>
</evidence>
<dbReference type="Pfam" id="PF14242">
    <property type="entry name" value="DUF4342"/>
    <property type="match status" value="1"/>
</dbReference>
<sequence>MDITLEKIDKIRERTGVSYKEAKEALERNNGDVLEALIDLEENKNSWSDNLSNKGEAVIENLKEVLRKGNVTKIVVKKDEDTILNLPVTAGAIGALIALPATAIGLAAAIVSKCTIEITKEDGEIINISEKAEKTVDKVRKGFKKEDKFSSYRKDSSDEEESEE</sequence>
<gene>
    <name evidence="2" type="ORF">SAMN05660462_02198</name>
</gene>
<dbReference type="AlphaFoldDB" id="A0A1H3R3A7"/>
<dbReference type="OrthoDB" id="129626at2"/>
<dbReference type="RefSeq" id="WP_091731110.1">
    <property type="nucleotide sequence ID" value="NZ_FNQE01000024.1"/>
</dbReference>
<dbReference type="InterPro" id="IPR009060">
    <property type="entry name" value="UBA-like_sf"/>
</dbReference>
<name>A0A1H3R3A7_9FIRM</name>
<evidence type="ECO:0000313" key="2">
    <source>
        <dbReference type="EMBL" id="SDZ20110.1"/>
    </source>
</evidence>
<keyword evidence="3" id="KW-1185">Reference proteome</keyword>
<evidence type="ECO:0000313" key="3">
    <source>
        <dbReference type="Proteomes" id="UP000198625"/>
    </source>
</evidence>
<proteinExistence type="predicted"/>
<organism evidence="2 3">
    <name type="scientific">Proteiniborus ethanoligenes</name>
    <dbReference type="NCBI Taxonomy" id="415015"/>
    <lineage>
        <taxon>Bacteria</taxon>
        <taxon>Bacillati</taxon>
        <taxon>Bacillota</taxon>
        <taxon>Clostridia</taxon>
        <taxon>Eubacteriales</taxon>
        <taxon>Proteiniborus</taxon>
    </lineage>
</organism>
<dbReference type="CDD" id="cd14360">
    <property type="entry name" value="UBA_NAC_like_bac"/>
    <property type="match status" value="1"/>
</dbReference>
<dbReference type="Proteomes" id="UP000198625">
    <property type="component" value="Unassembled WGS sequence"/>
</dbReference>
<dbReference type="InterPro" id="IPR025642">
    <property type="entry name" value="DUF4342"/>
</dbReference>
<dbReference type="Gene3D" id="1.10.8.10">
    <property type="entry name" value="DNA helicase RuvA subunit, C-terminal domain"/>
    <property type="match status" value="1"/>
</dbReference>
<accession>A0A1H3R3A7</accession>
<dbReference type="SUPFAM" id="SSF46934">
    <property type="entry name" value="UBA-like"/>
    <property type="match status" value="1"/>
</dbReference>
<reference evidence="2 3" key="1">
    <citation type="submission" date="2016-10" db="EMBL/GenBank/DDBJ databases">
        <authorList>
            <person name="de Groot N.N."/>
        </authorList>
    </citation>
    <scope>NUCLEOTIDE SEQUENCE [LARGE SCALE GENOMIC DNA]</scope>
    <source>
        <strain evidence="2 3">DSM 21650</strain>
    </source>
</reference>